<feature type="transmembrane region" description="Helical" evidence="2">
    <location>
        <begin position="330"/>
        <end position="352"/>
    </location>
</feature>
<keyword evidence="3" id="KW-0732">Signal</keyword>
<keyword evidence="2" id="KW-0812">Transmembrane</keyword>
<protein>
    <submittedName>
        <fullName evidence="4">LPXTG cell wall anchor domain-containing protein</fullName>
    </submittedName>
</protein>
<dbReference type="Proteomes" id="UP001432161">
    <property type="component" value="Chromosome"/>
</dbReference>
<feature type="compositionally biased region" description="Low complexity" evidence="1">
    <location>
        <begin position="45"/>
        <end position="61"/>
    </location>
</feature>
<keyword evidence="5" id="KW-1185">Reference proteome</keyword>
<feature type="region of interest" description="Disordered" evidence="1">
    <location>
        <begin position="285"/>
        <end position="313"/>
    </location>
</feature>
<evidence type="ECO:0000256" key="2">
    <source>
        <dbReference type="SAM" id="Phobius"/>
    </source>
</evidence>
<feature type="signal peptide" evidence="3">
    <location>
        <begin position="1"/>
        <end position="29"/>
    </location>
</feature>
<proteinExistence type="predicted"/>
<feature type="compositionally biased region" description="Acidic residues" evidence="1">
    <location>
        <begin position="122"/>
        <end position="134"/>
    </location>
</feature>
<sequence length="362" mass="35533">MKLRRALATAAATAAIAPLSLMAAGVALADDDPAPGTTQSAGTDTAPSGEATTGTGSTSGDNTGGDAEGSGDADTAGGDTPATEGSDAANGGEAGKSGEKPEDAVTTPATTPATGSTKEPSDDPTDCPVDDNGDDLDSALTLGVSGLPGKIVAGSGWHTFKLTAANHSDEPLGTVEWFVLVDNDGLDGGGKASLSQYTHVQYLDPATKTWTSLADVVGEGISFGETELGAKQTVTIQLRLDITAKAPAGDGFTVGLGGYLDEKQNCVHSSFGFYQFSVLAPGSGNVDPGQATPVDNGGKKPEPAGGKKPQGGAAEIPVTGSLAETGSSSMLPTVGLVGGVAVVAGAGAVFAVRRRRSGGTAA</sequence>
<evidence type="ECO:0000313" key="5">
    <source>
        <dbReference type="Proteomes" id="UP001432161"/>
    </source>
</evidence>
<feature type="compositionally biased region" description="Low complexity" evidence="1">
    <location>
        <begin position="303"/>
        <end position="313"/>
    </location>
</feature>
<accession>A0ABZ1V083</accession>
<feature type="compositionally biased region" description="Low complexity" evidence="1">
    <location>
        <begin position="69"/>
        <end position="85"/>
    </location>
</feature>
<keyword evidence="2" id="KW-1133">Transmembrane helix</keyword>
<evidence type="ECO:0000313" key="4">
    <source>
        <dbReference type="EMBL" id="WUR38012.1"/>
    </source>
</evidence>
<evidence type="ECO:0000256" key="3">
    <source>
        <dbReference type="SAM" id="SignalP"/>
    </source>
</evidence>
<name>A0ABZ1V083_9ACTN</name>
<dbReference type="NCBIfam" id="TIGR01167">
    <property type="entry name" value="LPXTG_anchor"/>
    <property type="match status" value="1"/>
</dbReference>
<dbReference type="EMBL" id="CP108330">
    <property type="protein sequence ID" value="WUR38012.1"/>
    <property type="molecule type" value="Genomic_DNA"/>
</dbReference>
<evidence type="ECO:0000256" key="1">
    <source>
        <dbReference type="SAM" id="MobiDB-lite"/>
    </source>
</evidence>
<reference evidence="4" key="1">
    <citation type="submission" date="2022-10" db="EMBL/GenBank/DDBJ databases">
        <title>The complete genomes of actinobacterial strains from the NBC collection.</title>
        <authorList>
            <person name="Joergensen T.S."/>
            <person name="Alvarez Arevalo M."/>
            <person name="Sterndorff E.B."/>
            <person name="Faurdal D."/>
            <person name="Vuksanovic O."/>
            <person name="Mourched A.-S."/>
            <person name="Charusanti P."/>
            <person name="Shaw S."/>
            <person name="Blin K."/>
            <person name="Weber T."/>
        </authorList>
    </citation>
    <scope>NUCLEOTIDE SEQUENCE</scope>
    <source>
        <strain evidence="4">NBC_00489</strain>
    </source>
</reference>
<keyword evidence="2" id="KW-0472">Membrane</keyword>
<gene>
    <name evidence="4" type="ORF">OHN36_12830</name>
</gene>
<feature type="chain" id="PRO_5045741963" evidence="3">
    <location>
        <begin position="30"/>
        <end position="362"/>
    </location>
</feature>
<organism evidence="4 5">
    <name type="scientific">Streptomyces griseoaurantiacus</name>
    <dbReference type="NCBI Taxonomy" id="68213"/>
    <lineage>
        <taxon>Bacteria</taxon>
        <taxon>Bacillati</taxon>
        <taxon>Actinomycetota</taxon>
        <taxon>Actinomycetes</taxon>
        <taxon>Kitasatosporales</taxon>
        <taxon>Streptomycetaceae</taxon>
        <taxon>Streptomyces</taxon>
        <taxon>Streptomyces aurantiacus group</taxon>
    </lineage>
</organism>
<feature type="region of interest" description="Disordered" evidence="1">
    <location>
        <begin position="29"/>
        <end position="134"/>
    </location>
</feature>